<feature type="region of interest" description="Disordered" evidence="1">
    <location>
        <begin position="162"/>
        <end position="195"/>
    </location>
</feature>
<feature type="compositionally biased region" description="Low complexity" evidence="1">
    <location>
        <begin position="462"/>
        <end position="475"/>
    </location>
</feature>
<dbReference type="RefSeq" id="XP_033656081.1">
    <property type="nucleotide sequence ID" value="XM_033799666.1"/>
</dbReference>
<feature type="compositionally biased region" description="Low complexity" evidence="1">
    <location>
        <begin position="317"/>
        <end position="330"/>
    </location>
</feature>
<evidence type="ECO:0000313" key="3">
    <source>
        <dbReference type="Proteomes" id="UP000800097"/>
    </source>
</evidence>
<dbReference type="Proteomes" id="UP000800097">
    <property type="component" value="Unassembled WGS sequence"/>
</dbReference>
<feature type="region of interest" description="Disordered" evidence="1">
    <location>
        <begin position="1"/>
        <end position="150"/>
    </location>
</feature>
<feature type="region of interest" description="Disordered" evidence="1">
    <location>
        <begin position="454"/>
        <end position="484"/>
    </location>
</feature>
<evidence type="ECO:0000256" key="1">
    <source>
        <dbReference type="SAM" id="MobiDB-lite"/>
    </source>
</evidence>
<dbReference type="OrthoDB" id="5397087at2759"/>
<feature type="compositionally biased region" description="Polar residues" evidence="1">
    <location>
        <begin position="304"/>
        <end position="316"/>
    </location>
</feature>
<gene>
    <name evidence="2" type="ORF">EI97DRAFT_440991</name>
</gene>
<organism evidence="2 3">
    <name type="scientific">Westerdykella ornata</name>
    <dbReference type="NCBI Taxonomy" id="318751"/>
    <lineage>
        <taxon>Eukaryota</taxon>
        <taxon>Fungi</taxon>
        <taxon>Dikarya</taxon>
        <taxon>Ascomycota</taxon>
        <taxon>Pezizomycotina</taxon>
        <taxon>Dothideomycetes</taxon>
        <taxon>Pleosporomycetidae</taxon>
        <taxon>Pleosporales</taxon>
        <taxon>Sporormiaceae</taxon>
        <taxon>Westerdykella</taxon>
    </lineage>
</organism>
<feature type="compositionally biased region" description="Low complexity" evidence="1">
    <location>
        <begin position="338"/>
        <end position="349"/>
    </location>
</feature>
<feature type="compositionally biased region" description="Polar residues" evidence="1">
    <location>
        <begin position="85"/>
        <end position="103"/>
    </location>
</feature>
<reference evidence="2" key="1">
    <citation type="journal article" date="2020" name="Stud. Mycol.">
        <title>101 Dothideomycetes genomes: a test case for predicting lifestyles and emergence of pathogens.</title>
        <authorList>
            <person name="Haridas S."/>
            <person name="Albert R."/>
            <person name="Binder M."/>
            <person name="Bloem J."/>
            <person name="Labutti K."/>
            <person name="Salamov A."/>
            <person name="Andreopoulos B."/>
            <person name="Baker S."/>
            <person name="Barry K."/>
            <person name="Bills G."/>
            <person name="Bluhm B."/>
            <person name="Cannon C."/>
            <person name="Castanera R."/>
            <person name="Culley D."/>
            <person name="Daum C."/>
            <person name="Ezra D."/>
            <person name="Gonzalez J."/>
            <person name="Henrissat B."/>
            <person name="Kuo A."/>
            <person name="Liang C."/>
            <person name="Lipzen A."/>
            <person name="Lutzoni F."/>
            <person name="Magnuson J."/>
            <person name="Mondo S."/>
            <person name="Nolan M."/>
            <person name="Ohm R."/>
            <person name="Pangilinan J."/>
            <person name="Park H.-J."/>
            <person name="Ramirez L."/>
            <person name="Alfaro M."/>
            <person name="Sun H."/>
            <person name="Tritt A."/>
            <person name="Yoshinaga Y."/>
            <person name="Zwiers L.-H."/>
            <person name="Turgeon B."/>
            <person name="Goodwin S."/>
            <person name="Spatafora J."/>
            <person name="Crous P."/>
            <person name="Grigoriev I."/>
        </authorList>
    </citation>
    <scope>NUCLEOTIDE SEQUENCE</scope>
    <source>
        <strain evidence="2">CBS 379.55</strain>
    </source>
</reference>
<protein>
    <submittedName>
        <fullName evidence="2">Uncharacterized protein</fullName>
    </submittedName>
</protein>
<keyword evidence="3" id="KW-1185">Reference proteome</keyword>
<proteinExistence type="predicted"/>
<dbReference type="EMBL" id="ML986488">
    <property type="protein sequence ID" value="KAF2278542.1"/>
    <property type="molecule type" value="Genomic_DNA"/>
</dbReference>
<dbReference type="GeneID" id="54552841"/>
<feature type="region of interest" description="Disordered" evidence="1">
    <location>
        <begin position="304"/>
        <end position="428"/>
    </location>
</feature>
<dbReference type="AlphaFoldDB" id="A0A6A6JPT7"/>
<evidence type="ECO:0000313" key="2">
    <source>
        <dbReference type="EMBL" id="KAF2278542.1"/>
    </source>
</evidence>
<name>A0A6A6JPT7_WESOR</name>
<accession>A0A6A6JPT7</accession>
<sequence length="582" mass="66092">MTLSTTASPSPGKTETTLLNNSDSHDERHYNHDHRVRSTATGVGPITEIWRTDQPAESHQPTSIHSKSLQETAASRKQQHPAQRAPTNVFQWPGNTPESLRSPQNHHIRRGLRATVLQPSPGFQGHEDRERCQDPFSQHETRSSGFGAPSRRGALGLLCLSMPPVRDHNAPRANPSPTKPTGVVKRSHLENKERAYVAASRRSDRSLEARLESAHQASNIHFERTGRRLVVNADIVEREEMYEEEDPAHQLRMMRAGSLQYRNLDNNILDLLQQSALARAHAQWMPTTSLHGLVQPTMQMFQMNQGQPHSQENGLQSPGSSAGSDISSFSQQMPSPAPFTQQSQSPQPQGLQFDSIRSQQQVSSPQIQGVSPQQMQKTPSAQQPRPPQPTPNFQQLPQTTGLSSFRNFDGQQISQHNPGLSPVSVSSEYQEQQKQYEFFLRRQSEHRHEAYMPLRQQHQHQQHQWEQYGHEQQPQEQRRRQEQPYADPFSANLKSENLEIEEPAPFTKPQQPYITTLQDKLVEVQQVDQVQAPLPFESPLFANLNLLEFETQQPSLSDDAVKNLLDEYDWSRQEFGAVETYA</sequence>
<feature type="compositionally biased region" description="Polar residues" evidence="1">
    <location>
        <begin position="350"/>
        <end position="383"/>
    </location>
</feature>
<feature type="compositionally biased region" description="Polar residues" evidence="1">
    <location>
        <begin position="391"/>
        <end position="418"/>
    </location>
</feature>
<feature type="compositionally biased region" description="Basic and acidic residues" evidence="1">
    <location>
        <begin position="125"/>
        <end position="142"/>
    </location>
</feature>
<feature type="compositionally biased region" description="Polar residues" evidence="1">
    <location>
        <begin position="1"/>
        <end position="22"/>
    </location>
</feature>
<feature type="compositionally biased region" description="Polar residues" evidence="1">
    <location>
        <begin position="57"/>
        <end position="76"/>
    </location>
</feature>